<sequence>MNLDRGRGCVSTVYLCVYACLRVCVIRWRGRGGEVQQLATHSGASTTPPCSLSVCYPSCLFLLCNNILPLGSSRYLWYLLTICLHMYMEYGERN</sequence>
<dbReference type="RefSeq" id="XP_033390110.1">
    <property type="nucleotide sequence ID" value="XM_033522763.1"/>
</dbReference>
<name>A0A6A5YAL8_9PLEO</name>
<evidence type="ECO:0000313" key="1">
    <source>
        <dbReference type="EMBL" id="KAF2021771.1"/>
    </source>
</evidence>
<reference evidence="1" key="1">
    <citation type="journal article" date="2020" name="Stud. Mycol.">
        <title>101 Dothideomycetes genomes: a test case for predicting lifestyles and emergence of pathogens.</title>
        <authorList>
            <person name="Haridas S."/>
            <person name="Albert R."/>
            <person name="Binder M."/>
            <person name="Bloem J."/>
            <person name="Labutti K."/>
            <person name="Salamov A."/>
            <person name="Andreopoulos B."/>
            <person name="Baker S."/>
            <person name="Barry K."/>
            <person name="Bills G."/>
            <person name="Bluhm B."/>
            <person name="Cannon C."/>
            <person name="Castanera R."/>
            <person name="Culley D."/>
            <person name="Daum C."/>
            <person name="Ezra D."/>
            <person name="Gonzalez J."/>
            <person name="Henrissat B."/>
            <person name="Kuo A."/>
            <person name="Liang C."/>
            <person name="Lipzen A."/>
            <person name="Lutzoni F."/>
            <person name="Magnuson J."/>
            <person name="Mondo S."/>
            <person name="Nolan M."/>
            <person name="Ohm R."/>
            <person name="Pangilinan J."/>
            <person name="Park H.-J."/>
            <person name="Ramirez L."/>
            <person name="Alfaro M."/>
            <person name="Sun H."/>
            <person name="Tritt A."/>
            <person name="Yoshinaga Y."/>
            <person name="Zwiers L.-H."/>
            <person name="Turgeon B."/>
            <person name="Goodwin S."/>
            <person name="Spatafora J."/>
            <person name="Crous P."/>
            <person name="Grigoriev I."/>
        </authorList>
    </citation>
    <scope>NUCLEOTIDE SEQUENCE</scope>
    <source>
        <strain evidence="1">CBS 175.79</strain>
    </source>
</reference>
<dbReference type="Proteomes" id="UP000799778">
    <property type="component" value="Unassembled WGS sequence"/>
</dbReference>
<protein>
    <submittedName>
        <fullName evidence="1">Uncharacterized protein</fullName>
    </submittedName>
</protein>
<dbReference type="EMBL" id="ML978066">
    <property type="protein sequence ID" value="KAF2021771.1"/>
    <property type="molecule type" value="Genomic_DNA"/>
</dbReference>
<dbReference type="GeneID" id="54280160"/>
<evidence type="ECO:0000313" key="2">
    <source>
        <dbReference type="Proteomes" id="UP000799778"/>
    </source>
</evidence>
<organism evidence="1 2">
    <name type="scientific">Aaosphaeria arxii CBS 175.79</name>
    <dbReference type="NCBI Taxonomy" id="1450172"/>
    <lineage>
        <taxon>Eukaryota</taxon>
        <taxon>Fungi</taxon>
        <taxon>Dikarya</taxon>
        <taxon>Ascomycota</taxon>
        <taxon>Pezizomycotina</taxon>
        <taxon>Dothideomycetes</taxon>
        <taxon>Pleosporomycetidae</taxon>
        <taxon>Pleosporales</taxon>
        <taxon>Pleosporales incertae sedis</taxon>
        <taxon>Aaosphaeria</taxon>
    </lineage>
</organism>
<proteinExistence type="predicted"/>
<keyword evidence="2" id="KW-1185">Reference proteome</keyword>
<accession>A0A6A5YAL8</accession>
<gene>
    <name evidence="1" type="ORF">BU24DRAFT_28492</name>
</gene>
<dbReference type="AlphaFoldDB" id="A0A6A5YAL8"/>